<protein>
    <submittedName>
        <fullName evidence="1">Uncharacterized protein</fullName>
    </submittedName>
</protein>
<dbReference type="AlphaFoldDB" id="A0A923L364"/>
<proteinExistence type="predicted"/>
<sequence>MKLKIARDVPKEKMDQFFSTTDQLNKDSLLKEGYVVEFAGKIKACFELASVEDGVFWLKQLYIAQEEAQKLPVLLETIIVLAKSKEAKKVYVFSHQPVVDILLGSLQFYPQKEALNVEPMKNKQGNWWAYEVS</sequence>
<comment type="caution">
    <text evidence="1">The sequence shown here is derived from an EMBL/GenBank/DDBJ whole genome shotgun (WGS) entry which is preliminary data.</text>
</comment>
<reference evidence="1" key="1">
    <citation type="submission" date="2020-08" db="EMBL/GenBank/DDBJ databases">
        <title>Genome public.</title>
        <authorList>
            <person name="Liu C."/>
            <person name="Sun Q."/>
        </authorList>
    </citation>
    <scope>NUCLEOTIDE SEQUENCE</scope>
    <source>
        <strain evidence="1">BX22</strain>
    </source>
</reference>
<evidence type="ECO:0000313" key="1">
    <source>
        <dbReference type="EMBL" id="MBC5635622.1"/>
    </source>
</evidence>
<dbReference type="RefSeq" id="WP_186868317.1">
    <property type="nucleotide sequence ID" value="NZ_JACOOL010000001.1"/>
</dbReference>
<keyword evidence="2" id="KW-1185">Reference proteome</keyword>
<dbReference type="Proteomes" id="UP000637359">
    <property type="component" value="Unassembled WGS sequence"/>
</dbReference>
<evidence type="ECO:0000313" key="2">
    <source>
        <dbReference type="Proteomes" id="UP000637359"/>
    </source>
</evidence>
<accession>A0A923L364</accession>
<gene>
    <name evidence="1" type="ORF">H8S33_02170</name>
</gene>
<name>A0A923L364_9BACI</name>
<dbReference type="EMBL" id="JACOOL010000001">
    <property type="protein sequence ID" value="MBC5635622.1"/>
    <property type="molecule type" value="Genomic_DNA"/>
</dbReference>
<organism evidence="1 2">
    <name type="scientific">Ornithinibacillus hominis</name>
    <dbReference type="NCBI Taxonomy" id="2763055"/>
    <lineage>
        <taxon>Bacteria</taxon>
        <taxon>Bacillati</taxon>
        <taxon>Bacillota</taxon>
        <taxon>Bacilli</taxon>
        <taxon>Bacillales</taxon>
        <taxon>Bacillaceae</taxon>
        <taxon>Ornithinibacillus</taxon>
    </lineage>
</organism>